<comment type="caution">
    <text evidence="2">The sequence shown here is derived from an EMBL/GenBank/DDBJ whole genome shotgun (WGS) entry which is preliminary data.</text>
</comment>
<feature type="region of interest" description="Disordered" evidence="1">
    <location>
        <begin position="50"/>
        <end position="92"/>
    </location>
</feature>
<sequence length="104" mass="11618">MTDLQTDNGRECDGRDDTQERNRWDNAGELKIDNSFAERKARLRQGWRCGGSEKDFEVGPGDPKQDPDPAVKSQQAKNFKSNPTKFTSGPGRVAGWSRSCAPLF</sequence>
<dbReference type="Proteomes" id="UP001341840">
    <property type="component" value="Unassembled WGS sequence"/>
</dbReference>
<feature type="region of interest" description="Disordered" evidence="1">
    <location>
        <begin position="1"/>
        <end position="26"/>
    </location>
</feature>
<feature type="compositionally biased region" description="Polar residues" evidence="1">
    <location>
        <begin position="72"/>
        <end position="87"/>
    </location>
</feature>
<organism evidence="2 3">
    <name type="scientific">Stylosanthes scabra</name>
    <dbReference type="NCBI Taxonomy" id="79078"/>
    <lineage>
        <taxon>Eukaryota</taxon>
        <taxon>Viridiplantae</taxon>
        <taxon>Streptophyta</taxon>
        <taxon>Embryophyta</taxon>
        <taxon>Tracheophyta</taxon>
        <taxon>Spermatophyta</taxon>
        <taxon>Magnoliopsida</taxon>
        <taxon>eudicotyledons</taxon>
        <taxon>Gunneridae</taxon>
        <taxon>Pentapetalae</taxon>
        <taxon>rosids</taxon>
        <taxon>fabids</taxon>
        <taxon>Fabales</taxon>
        <taxon>Fabaceae</taxon>
        <taxon>Papilionoideae</taxon>
        <taxon>50 kb inversion clade</taxon>
        <taxon>dalbergioids sensu lato</taxon>
        <taxon>Dalbergieae</taxon>
        <taxon>Pterocarpus clade</taxon>
        <taxon>Stylosanthes</taxon>
    </lineage>
</organism>
<gene>
    <name evidence="2" type="ORF">PIB30_045853</name>
</gene>
<feature type="compositionally biased region" description="Basic and acidic residues" evidence="1">
    <location>
        <begin position="8"/>
        <end position="26"/>
    </location>
</feature>
<protein>
    <submittedName>
        <fullName evidence="2">Uncharacterized protein</fullName>
    </submittedName>
</protein>
<evidence type="ECO:0000313" key="2">
    <source>
        <dbReference type="EMBL" id="MED6184269.1"/>
    </source>
</evidence>
<name>A0ABU6WG94_9FABA</name>
<dbReference type="EMBL" id="JASCZI010181525">
    <property type="protein sequence ID" value="MED6184269.1"/>
    <property type="molecule type" value="Genomic_DNA"/>
</dbReference>
<feature type="compositionally biased region" description="Basic and acidic residues" evidence="1">
    <location>
        <begin position="51"/>
        <end position="69"/>
    </location>
</feature>
<reference evidence="2 3" key="1">
    <citation type="journal article" date="2023" name="Plants (Basel)">
        <title>Bridging the Gap: Combining Genomics and Transcriptomics Approaches to Understand Stylosanthes scabra, an Orphan Legume from the Brazilian Caatinga.</title>
        <authorList>
            <person name="Ferreira-Neto J.R.C."/>
            <person name="da Silva M.D."/>
            <person name="Binneck E."/>
            <person name="de Melo N.F."/>
            <person name="da Silva R.H."/>
            <person name="de Melo A.L.T.M."/>
            <person name="Pandolfi V."/>
            <person name="Bustamante F.O."/>
            <person name="Brasileiro-Vidal A.C."/>
            <person name="Benko-Iseppon A.M."/>
        </authorList>
    </citation>
    <scope>NUCLEOTIDE SEQUENCE [LARGE SCALE GENOMIC DNA]</scope>
    <source>
        <tissue evidence="2">Leaves</tissue>
    </source>
</reference>
<evidence type="ECO:0000256" key="1">
    <source>
        <dbReference type="SAM" id="MobiDB-lite"/>
    </source>
</evidence>
<keyword evidence="3" id="KW-1185">Reference proteome</keyword>
<proteinExistence type="predicted"/>
<accession>A0ABU6WG94</accession>
<evidence type="ECO:0000313" key="3">
    <source>
        <dbReference type="Proteomes" id="UP001341840"/>
    </source>
</evidence>